<keyword evidence="2" id="KW-0732">Signal</keyword>
<dbReference type="PROSITE" id="PS51257">
    <property type="entry name" value="PROKAR_LIPOPROTEIN"/>
    <property type="match status" value="1"/>
</dbReference>
<feature type="signal peptide" evidence="2">
    <location>
        <begin position="1"/>
        <end position="27"/>
    </location>
</feature>
<dbReference type="OrthoDB" id="1707228at2"/>
<dbReference type="EMBL" id="RSFW01000007">
    <property type="protein sequence ID" value="RSD28405.1"/>
    <property type="molecule type" value="Genomic_DNA"/>
</dbReference>
<evidence type="ECO:0000256" key="2">
    <source>
        <dbReference type="SAM" id="SignalP"/>
    </source>
</evidence>
<feature type="chain" id="PRO_5038838560" description="Sporulation protein" evidence="2">
    <location>
        <begin position="28"/>
        <end position="254"/>
    </location>
</feature>
<protein>
    <recommendedName>
        <fullName evidence="5">Sporulation protein</fullName>
    </recommendedName>
</protein>
<dbReference type="AlphaFoldDB" id="A0A3R9FKD2"/>
<reference evidence="4" key="1">
    <citation type="submission" date="2018-12" db="EMBL/GenBank/DDBJ databases">
        <title>Bacillus chawlae sp. nov., Bacillus glennii sp. nov., and Bacillus saganii sp. nov. Isolated from the Vehicle Assembly Building at Kennedy Space Center where the Viking Spacecraft were Assembled.</title>
        <authorList>
            <person name="Seuylemezian A."/>
            <person name="Vaishampayan P."/>
        </authorList>
    </citation>
    <scope>NUCLEOTIDE SEQUENCE [LARGE SCALE GENOMIC DNA]</scope>
    <source>
        <strain evidence="4">DSM 13966</strain>
    </source>
</reference>
<dbReference type="Proteomes" id="UP000279911">
    <property type="component" value="Unassembled WGS sequence"/>
</dbReference>
<evidence type="ECO:0008006" key="5">
    <source>
        <dbReference type="Google" id="ProtNLM"/>
    </source>
</evidence>
<feature type="compositionally biased region" description="Polar residues" evidence="1">
    <location>
        <begin position="150"/>
        <end position="163"/>
    </location>
</feature>
<comment type="caution">
    <text evidence="3">The sequence shown here is derived from an EMBL/GenBank/DDBJ whole genome shotgun (WGS) entry which is preliminary data.</text>
</comment>
<evidence type="ECO:0000313" key="4">
    <source>
        <dbReference type="Proteomes" id="UP000279911"/>
    </source>
</evidence>
<proteinExistence type="predicted"/>
<dbReference type="InterPro" id="IPR019076">
    <property type="entry name" value="Spore_lipoprot_YhcN/YlaJ-like"/>
</dbReference>
<name>A0A3R9FKD2_9BACI</name>
<dbReference type="Pfam" id="PF09580">
    <property type="entry name" value="Spore_YhcN_YlaJ"/>
    <property type="match status" value="2"/>
</dbReference>
<feature type="region of interest" description="Disordered" evidence="1">
    <location>
        <begin position="114"/>
        <end position="133"/>
    </location>
</feature>
<sequence length="254" mass="27318">MIKMNNKQQGVNIMKKPILLLSSAVFALGLAGCGANNNAANDTNGNTGMRIQTNQAGRGTATDNQRLRVADRAERQVEQMAEVSDARVIISNNNAYVAVRLADDENGNARVNNAMDGNGRTFANNGRVDQDDDRAGNNGIIDGKGDAGTGQRQNAGTAGNRNNIFGADDGNGTDIGNARGGTRGNYSLANNAFEQEVADKVRQAHRGIDNVYVSVDNTMYDQMGTFSNDIRTNRNRDGLFRDFTRTMDGFFGGR</sequence>
<accession>A0A3R9FKD2</accession>
<organism evidence="3 4">
    <name type="scientific">Mesobacillus subterraneus</name>
    <dbReference type="NCBI Taxonomy" id="285983"/>
    <lineage>
        <taxon>Bacteria</taxon>
        <taxon>Bacillati</taxon>
        <taxon>Bacillota</taxon>
        <taxon>Bacilli</taxon>
        <taxon>Bacillales</taxon>
        <taxon>Bacillaceae</taxon>
        <taxon>Mesobacillus</taxon>
    </lineage>
</organism>
<evidence type="ECO:0000313" key="3">
    <source>
        <dbReference type="EMBL" id="RSD28405.1"/>
    </source>
</evidence>
<evidence type="ECO:0000256" key="1">
    <source>
        <dbReference type="SAM" id="MobiDB-lite"/>
    </source>
</evidence>
<feature type="region of interest" description="Disordered" evidence="1">
    <location>
        <begin position="138"/>
        <end position="165"/>
    </location>
</feature>
<gene>
    <name evidence="3" type="ORF">EJA10_04790</name>
</gene>